<gene>
    <name evidence="2" type="ORF">PoB_006696800</name>
</gene>
<dbReference type="EMBL" id="BLXT01007613">
    <property type="protein sequence ID" value="GFO40463.1"/>
    <property type="molecule type" value="Genomic_DNA"/>
</dbReference>
<evidence type="ECO:0000256" key="1">
    <source>
        <dbReference type="SAM" id="SignalP"/>
    </source>
</evidence>
<dbReference type="Proteomes" id="UP000735302">
    <property type="component" value="Unassembled WGS sequence"/>
</dbReference>
<feature type="chain" id="PRO_5043663182" evidence="1">
    <location>
        <begin position="23"/>
        <end position="121"/>
    </location>
</feature>
<dbReference type="AlphaFoldDB" id="A0AAV4D8T9"/>
<proteinExistence type="predicted"/>
<organism evidence="2 3">
    <name type="scientific">Plakobranchus ocellatus</name>
    <dbReference type="NCBI Taxonomy" id="259542"/>
    <lineage>
        <taxon>Eukaryota</taxon>
        <taxon>Metazoa</taxon>
        <taxon>Spiralia</taxon>
        <taxon>Lophotrochozoa</taxon>
        <taxon>Mollusca</taxon>
        <taxon>Gastropoda</taxon>
        <taxon>Heterobranchia</taxon>
        <taxon>Euthyneura</taxon>
        <taxon>Panpulmonata</taxon>
        <taxon>Sacoglossa</taxon>
        <taxon>Placobranchoidea</taxon>
        <taxon>Plakobranchidae</taxon>
        <taxon>Plakobranchus</taxon>
    </lineage>
</organism>
<sequence>MTLGQLSGLLVLLIFFINSAVSKKGGTCEEMRECIKYIWIGPNGLYSYRNSTPNPTHKTVWREYFKKVCSKKDEYFHCAKLSYICQKQDVQLEFKEAKMKLFYMCKRHSLHCKDEIRSCLK</sequence>
<reference evidence="2 3" key="1">
    <citation type="journal article" date="2021" name="Elife">
        <title>Chloroplast acquisition without the gene transfer in kleptoplastic sea slugs, Plakobranchus ocellatus.</title>
        <authorList>
            <person name="Maeda T."/>
            <person name="Takahashi S."/>
            <person name="Yoshida T."/>
            <person name="Shimamura S."/>
            <person name="Takaki Y."/>
            <person name="Nagai Y."/>
            <person name="Toyoda A."/>
            <person name="Suzuki Y."/>
            <person name="Arimoto A."/>
            <person name="Ishii H."/>
            <person name="Satoh N."/>
            <person name="Nishiyama T."/>
            <person name="Hasebe M."/>
            <person name="Maruyama T."/>
            <person name="Minagawa J."/>
            <person name="Obokata J."/>
            <person name="Shigenobu S."/>
        </authorList>
    </citation>
    <scope>NUCLEOTIDE SEQUENCE [LARGE SCALE GENOMIC DNA]</scope>
</reference>
<keyword evidence="1" id="KW-0732">Signal</keyword>
<protein>
    <submittedName>
        <fullName evidence="2">Uncharacterized protein</fullName>
    </submittedName>
</protein>
<keyword evidence="3" id="KW-1185">Reference proteome</keyword>
<name>A0AAV4D8T9_9GAST</name>
<comment type="caution">
    <text evidence="2">The sequence shown here is derived from an EMBL/GenBank/DDBJ whole genome shotgun (WGS) entry which is preliminary data.</text>
</comment>
<accession>A0AAV4D8T9</accession>
<feature type="signal peptide" evidence="1">
    <location>
        <begin position="1"/>
        <end position="22"/>
    </location>
</feature>
<evidence type="ECO:0000313" key="3">
    <source>
        <dbReference type="Proteomes" id="UP000735302"/>
    </source>
</evidence>
<evidence type="ECO:0000313" key="2">
    <source>
        <dbReference type="EMBL" id="GFO40463.1"/>
    </source>
</evidence>